<dbReference type="Pfam" id="PF00069">
    <property type="entry name" value="Pkinase"/>
    <property type="match status" value="1"/>
</dbReference>
<dbReference type="AlphaFoldDB" id="L7FLG4"/>
<dbReference type="SUPFAM" id="SSF56112">
    <property type="entry name" value="Protein kinase-like (PK-like)"/>
    <property type="match status" value="1"/>
</dbReference>
<evidence type="ECO:0000313" key="3">
    <source>
        <dbReference type="EMBL" id="ELP88661.1"/>
    </source>
</evidence>
<dbReference type="GO" id="GO:0004672">
    <property type="term" value="F:protein kinase activity"/>
    <property type="evidence" value="ECO:0007669"/>
    <property type="project" value="InterPro"/>
</dbReference>
<sequence length="412" mass="47038">NGCISQISKCKEINNSKCSKCSFWYSPIKYGTLCESRAVWSVIIVAFFVCSYCFDSIIVSLVVVTKNIFNKLHTHKIVKTTTLFAMNISNINFVSFQSGVCVSSTVIDLNSDTEQIEVNKETSQVLCVGNTNKNSTKKQFTISSNITKFTIRVDPEVVTLKYDFACEFSVFVTPLCSCNIDNNIQLISKNLKINKEKYNEIIFVGVTQQSTRIDYNELSVEKKLNEGSFGVVYKGEFRRNVVAIKKVKILRMKCQCLTSSSVSILFIFMELFLYQIMCNISYLHKNEILHRDIKPDNILIISCDTNYKVNAKLTDFGSSRNVNMLMTNMIFTKGVGTPKYMAPEILNRKKYTKSADIYSFGLSVFECITWIEAYLKKQFKFAWDIVDFVVNGKRPNKPSNLNDNTYTIVNDM</sequence>
<dbReference type="PROSITE" id="PS00108">
    <property type="entry name" value="PROTEIN_KINASE_ST"/>
    <property type="match status" value="1"/>
</dbReference>
<dbReference type="PANTHER" id="PTHR45756:SF1">
    <property type="entry name" value="PROTEIN KINASE DOMAIN CONTAINING PROTEIN"/>
    <property type="match status" value="1"/>
</dbReference>
<feature type="transmembrane region" description="Helical" evidence="1">
    <location>
        <begin position="38"/>
        <end position="64"/>
    </location>
</feature>
<evidence type="ECO:0000313" key="4">
    <source>
        <dbReference type="Proteomes" id="UP000014680"/>
    </source>
</evidence>
<dbReference type="RefSeq" id="XP_004255432.1">
    <property type="nucleotide sequence ID" value="XM_004255384.1"/>
</dbReference>
<dbReference type="Proteomes" id="UP000014680">
    <property type="component" value="Unassembled WGS sequence"/>
</dbReference>
<keyword evidence="4" id="KW-1185">Reference proteome</keyword>
<keyword evidence="1" id="KW-0812">Transmembrane</keyword>
<dbReference type="PROSITE" id="PS50011">
    <property type="entry name" value="PROTEIN_KINASE_DOM"/>
    <property type="match status" value="1"/>
</dbReference>
<dbReference type="OrthoDB" id="1668230at2759"/>
<feature type="non-terminal residue" evidence="3">
    <location>
        <position position="1"/>
    </location>
</feature>
<reference evidence="3 4" key="1">
    <citation type="submission" date="2012-10" db="EMBL/GenBank/DDBJ databases">
        <authorList>
            <person name="Zafar N."/>
            <person name="Inman J."/>
            <person name="Hall N."/>
            <person name="Lorenzi H."/>
            <person name="Caler E."/>
        </authorList>
    </citation>
    <scope>NUCLEOTIDE SEQUENCE [LARGE SCALE GENOMIC DNA]</scope>
    <source>
        <strain evidence="3 4">IP1</strain>
    </source>
</reference>
<dbReference type="VEuPathDB" id="AmoebaDB:EIN_389040"/>
<dbReference type="Gene3D" id="3.30.200.20">
    <property type="entry name" value="Phosphorylase Kinase, domain 1"/>
    <property type="match status" value="1"/>
</dbReference>
<feature type="transmembrane region" description="Helical" evidence="1">
    <location>
        <begin position="256"/>
        <end position="277"/>
    </location>
</feature>
<dbReference type="Gene3D" id="1.10.510.10">
    <property type="entry name" value="Transferase(Phosphotransferase) domain 1"/>
    <property type="match status" value="1"/>
</dbReference>
<dbReference type="KEGG" id="eiv:EIN_389040"/>
<dbReference type="InterPro" id="IPR011009">
    <property type="entry name" value="Kinase-like_dom_sf"/>
</dbReference>
<feature type="domain" description="Protein kinase" evidence="2">
    <location>
        <begin position="120"/>
        <end position="412"/>
    </location>
</feature>
<evidence type="ECO:0000256" key="1">
    <source>
        <dbReference type="SAM" id="Phobius"/>
    </source>
</evidence>
<keyword evidence="3" id="KW-0808">Transferase</keyword>
<accession>L7FLG4</accession>
<keyword evidence="1" id="KW-0472">Membrane</keyword>
<dbReference type="SMART" id="SM00220">
    <property type="entry name" value="S_TKc"/>
    <property type="match status" value="1"/>
</dbReference>
<evidence type="ECO:0000259" key="2">
    <source>
        <dbReference type="PROSITE" id="PS50011"/>
    </source>
</evidence>
<dbReference type="InterPro" id="IPR008271">
    <property type="entry name" value="Ser/Thr_kinase_AS"/>
</dbReference>
<organism evidence="3 4">
    <name type="scientific">Entamoeba invadens IP1</name>
    <dbReference type="NCBI Taxonomy" id="370355"/>
    <lineage>
        <taxon>Eukaryota</taxon>
        <taxon>Amoebozoa</taxon>
        <taxon>Evosea</taxon>
        <taxon>Archamoebae</taxon>
        <taxon>Mastigamoebida</taxon>
        <taxon>Entamoebidae</taxon>
        <taxon>Entamoeba</taxon>
    </lineage>
</organism>
<protein>
    <submittedName>
        <fullName evidence="3">Protein serine/threonine kinase, putative</fullName>
    </submittedName>
</protein>
<dbReference type="InterPro" id="IPR000719">
    <property type="entry name" value="Prot_kinase_dom"/>
</dbReference>
<dbReference type="PANTHER" id="PTHR45756">
    <property type="entry name" value="PALMITOYLTRANSFERASE"/>
    <property type="match status" value="1"/>
</dbReference>
<dbReference type="GO" id="GO:0005524">
    <property type="term" value="F:ATP binding"/>
    <property type="evidence" value="ECO:0007669"/>
    <property type="project" value="InterPro"/>
</dbReference>
<gene>
    <name evidence="3" type="ORF">EIN_389040</name>
</gene>
<keyword evidence="1" id="KW-1133">Transmembrane helix</keyword>
<proteinExistence type="predicted"/>
<dbReference type="EMBL" id="KB206709">
    <property type="protein sequence ID" value="ELP88661.1"/>
    <property type="molecule type" value="Genomic_DNA"/>
</dbReference>
<dbReference type="GeneID" id="14887644"/>
<dbReference type="InterPro" id="IPR053215">
    <property type="entry name" value="TKL_Ser/Thr_kinase"/>
</dbReference>
<name>L7FLG4_ENTIV</name>
<keyword evidence="3" id="KW-0418">Kinase</keyword>